<comment type="caution">
    <text evidence="1">The sequence shown here is derived from an EMBL/GenBank/DDBJ whole genome shotgun (WGS) entry which is preliminary data.</text>
</comment>
<name>A0AAV4H2X5_9GAST</name>
<protein>
    <recommendedName>
        <fullName evidence="3">Sulfatase N-terminal domain-containing protein</fullName>
    </recommendedName>
</protein>
<dbReference type="PANTHER" id="PTHR10974">
    <property type="entry name" value="FI08016P-RELATED"/>
    <property type="match status" value="1"/>
</dbReference>
<dbReference type="GO" id="GO:0005615">
    <property type="term" value="C:extracellular space"/>
    <property type="evidence" value="ECO:0007669"/>
    <property type="project" value="TreeGrafter"/>
</dbReference>
<evidence type="ECO:0008006" key="3">
    <source>
        <dbReference type="Google" id="ProtNLM"/>
    </source>
</evidence>
<dbReference type="PANTHER" id="PTHR10974:SF1">
    <property type="entry name" value="FI08016P-RELATED"/>
    <property type="match status" value="1"/>
</dbReference>
<dbReference type="AlphaFoldDB" id="A0AAV4H2X5"/>
<dbReference type="CDD" id="cd16021">
    <property type="entry name" value="ALP_like"/>
    <property type="match status" value="1"/>
</dbReference>
<accession>A0AAV4H2X5</accession>
<dbReference type="EMBL" id="BMAT01005364">
    <property type="protein sequence ID" value="GFR91810.1"/>
    <property type="molecule type" value="Genomic_DNA"/>
</dbReference>
<dbReference type="InterPro" id="IPR017850">
    <property type="entry name" value="Alkaline_phosphatase_core_sf"/>
</dbReference>
<dbReference type="FunFam" id="3.40.720.10:FF:000017">
    <property type="entry name" value="Predicted protein"/>
    <property type="match status" value="1"/>
</dbReference>
<dbReference type="InterPro" id="IPR004245">
    <property type="entry name" value="DUF229"/>
</dbReference>
<dbReference type="SUPFAM" id="SSF53649">
    <property type="entry name" value="Alkaline phosphatase-like"/>
    <property type="match status" value="1"/>
</dbReference>
<reference evidence="1 2" key="1">
    <citation type="journal article" date="2021" name="Elife">
        <title>Chloroplast acquisition without the gene transfer in kleptoplastic sea slugs, Plakobranchus ocellatus.</title>
        <authorList>
            <person name="Maeda T."/>
            <person name="Takahashi S."/>
            <person name="Yoshida T."/>
            <person name="Shimamura S."/>
            <person name="Takaki Y."/>
            <person name="Nagai Y."/>
            <person name="Toyoda A."/>
            <person name="Suzuki Y."/>
            <person name="Arimoto A."/>
            <person name="Ishii H."/>
            <person name="Satoh N."/>
            <person name="Nishiyama T."/>
            <person name="Hasebe M."/>
            <person name="Maruyama T."/>
            <person name="Minagawa J."/>
            <person name="Obokata J."/>
            <person name="Shigenobu S."/>
        </authorList>
    </citation>
    <scope>NUCLEOTIDE SEQUENCE [LARGE SCALE GENOMIC DNA]</scope>
</reference>
<dbReference type="Gene3D" id="3.40.720.10">
    <property type="entry name" value="Alkaline Phosphatase, subunit A"/>
    <property type="match status" value="1"/>
</dbReference>
<organism evidence="1 2">
    <name type="scientific">Elysia marginata</name>
    <dbReference type="NCBI Taxonomy" id="1093978"/>
    <lineage>
        <taxon>Eukaryota</taxon>
        <taxon>Metazoa</taxon>
        <taxon>Spiralia</taxon>
        <taxon>Lophotrochozoa</taxon>
        <taxon>Mollusca</taxon>
        <taxon>Gastropoda</taxon>
        <taxon>Heterobranchia</taxon>
        <taxon>Euthyneura</taxon>
        <taxon>Panpulmonata</taxon>
        <taxon>Sacoglossa</taxon>
        <taxon>Placobranchoidea</taxon>
        <taxon>Plakobranchidae</taxon>
        <taxon>Elysia</taxon>
    </lineage>
</organism>
<dbReference type="Proteomes" id="UP000762676">
    <property type="component" value="Unassembled WGS sequence"/>
</dbReference>
<keyword evidence="2" id="KW-1185">Reference proteome</keyword>
<evidence type="ECO:0000313" key="1">
    <source>
        <dbReference type="EMBL" id="GFR91810.1"/>
    </source>
</evidence>
<proteinExistence type="predicted"/>
<dbReference type="Pfam" id="PF02995">
    <property type="entry name" value="DUF229"/>
    <property type="match status" value="1"/>
</dbReference>
<evidence type="ECO:0000313" key="2">
    <source>
        <dbReference type="Proteomes" id="UP000762676"/>
    </source>
</evidence>
<sequence length="585" mass="67442">MRTTKKRYLVLSPLLGLFVFFVIHMCRREELTTRTKRLTSNKQDTNPETLYFLPSNAEKKCELVTAVEPFHPDTVRMVVRNEPTLVCDRDFLPEITVVDGNHLKVNISKVERDLGAGSFSHCRYRNITSVSEKESQIGHSPWSKPFSTSILLDEDTEFIQVDCFRESTEENVVSKSMFSLIARRSDLDANFNVKLKKREMKFQPKETLNIIMIGIDGLPRHQFLRTMPKTHKILTETLGSFDFRMQGQVGDNTFSNFVALLTGSLKSEVKEWWDPDEPEDAFGFIFDDIDKAGFRTLYSEDYPFENSLFGENRYLTKPQTTYWDRPIHLAMAREDSFVSRNGSCLGSHPVSEFHLDYVLRFLNTFHGKPCFALSFFDAVTHDDSGSAGIIDEHLVNFYESLTSSGALNKSLVILFSDHGTRWGIVREGPNGWVDRRNPFLFLTFPSWFKRKYPEIMQNLQANTRVLTTIFDTREMVLDLLYFKSEAPAPILSNNRNKGISLFKKIPQRTCSEAYIPERECFCKKWVETPVLTSSQIAKDVSNILINEIRSRADKTRCLEFTLRDIVSVMVLNPYKVKLNNGENKS</sequence>
<gene>
    <name evidence="1" type="ORF">ElyMa_002601600</name>
</gene>